<proteinExistence type="predicted"/>
<name>A0A9W6S1A1_9ACTN</name>
<sequence length="380" mass="41456">MTVVVTGGTGFTGTYLLRSMLSRDVGDVAVLSRDEPGKAHARLLSALEALGAPSAVLDAARRRVSTVQADIGHPGLNLPDDRFQALADSMTELWHCAADTTLQADPARLRRANLDGTRNVLALAETAAPGTRVRHLSTAFVAGRRREGLILEGDLDGSAGFENAYEQSKYHAEVAVRDWSCRTGRSVLVLRPSLMIPDGPVPAGAPSHQLASLVSLLARMRAVHRRPGAAPMTVRLPGHPDARLNMVQVGYAAEAMLDASTRMAAPPAEGTVTTLHLVHPQDTSAEHLWRLAAEHVPEFRFTLGPPPADPNFFERFAAKYFQPFLPFAWHRRSYDRSRLLSLLPGGREPGPPNLDFLFAEFLPTRFERRPVATAERLSPR</sequence>
<accession>A0A9W6S1A1</accession>
<dbReference type="Proteomes" id="UP001165074">
    <property type="component" value="Unassembled WGS sequence"/>
</dbReference>
<evidence type="ECO:0000313" key="3">
    <source>
        <dbReference type="Proteomes" id="UP001165074"/>
    </source>
</evidence>
<dbReference type="Pfam" id="PF07993">
    <property type="entry name" value="NAD_binding_4"/>
    <property type="match status" value="1"/>
</dbReference>
<protein>
    <recommendedName>
        <fullName evidence="1">Thioester reductase (TE) domain-containing protein</fullName>
    </recommendedName>
</protein>
<evidence type="ECO:0000313" key="2">
    <source>
        <dbReference type="EMBL" id="GLY83590.1"/>
    </source>
</evidence>
<reference evidence="2" key="1">
    <citation type="submission" date="2023-03" db="EMBL/GenBank/DDBJ databases">
        <title>Actinoallomurus iriomotensis NBRC 103684.</title>
        <authorList>
            <person name="Ichikawa N."/>
            <person name="Sato H."/>
            <person name="Tonouchi N."/>
        </authorList>
    </citation>
    <scope>NUCLEOTIDE SEQUENCE</scope>
    <source>
        <strain evidence="2">NBRC 103684</strain>
    </source>
</reference>
<dbReference type="InterPro" id="IPR036291">
    <property type="entry name" value="NAD(P)-bd_dom_sf"/>
</dbReference>
<dbReference type="Gene3D" id="3.40.50.720">
    <property type="entry name" value="NAD(P)-binding Rossmann-like Domain"/>
    <property type="match status" value="1"/>
</dbReference>
<dbReference type="SUPFAM" id="SSF51735">
    <property type="entry name" value="NAD(P)-binding Rossmann-fold domains"/>
    <property type="match status" value="1"/>
</dbReference>
<dbReference type="AlphaFoldDB" id="A0A9W6S1A1"/>
<dbReference type="InterPro" id="IPR013120">
    <property type="entry name" value="FAR_NAD-bd"/>
</dbReference>
<evidence type="ECO:0000259" key="1">
    <source>
        <dbReference type="Pfam" id="PF07993"/>
    </source>
</evidence>
<dbReference type="RefSeq" id="WP_285568084.1">
    <property type="nucleotide sequence ID" value="NZ_BSTK01000002.1"/>
</dbReference>
<dbReference type="EMBL" id="BSTK01000002">
    <property type="protein sequence ID" value="GLY83590.1"/>
    <property type="molecule type" value="Genomic_DNA"/>
</dbReference>
<dbReference type="PANTHER" id="PTHR43245:SF51">
    <property type="entry name" value="SHORT CHAIN DEHYDROGENASE_REDUCTASE FAMILY 42E, MEMBER 2"/>
    <property type="match status" value="1"/>
</dbReference>
<organism evidence="2 3">
    <name type="scientific">Actinoallomurus iriomotensis</name>
    <dbReference type="NCBI Taxonomy" id="478107"/>
    <lineage>
        <taxon>Bacteria</taxon>
        <taxon>Bacillati</taxon>
        <taxon>Actinomycetota</taxon>
        <taxon>Actinomycetes</taxon>
        <taxon>Streptosporangiales</taxon>
        <taxon>Thermomonosporaceae</taxon>
        <taxon>Actinoallomurus</taxon>
    </lineage>
</organism>
<dbReference type="PANTHER" id="PTHR43245">
    <property type="entry name" value="BIFUNCTIONAL POLYMYXIN RESISTANCE PROTEIN ARNA"/>
    <property type="match status" value="1"/>
</dbReference>
<comment type="caution">
    <text evidence="2">The sequence shown here is derived from an EMBL/GenBank/DDBJ whole genome shotgun (WGS) entry which is preliminary data.</text>
</comment>
<gene>
    <name evidence="2" type="ORF">Airi02_015200</name>
</gene>
<keyword evidence="3" id="KW-1185">Reference proteome</keyword>
<dbReference type="InterPro" id="IPR050177">
    <property type="entry name" value="Lipid_A_modif_metabolic_enz"/>
</dbReference>
<feature type="domain" description="Thioester reductase (TE)" evidence="1">
    <location>
        <begin position="5"/>
        <end position="255"/>
    </location>
</feature>